<protein>
    <submittedName>
        <fullName evidence="7">OmpA-OmpF porin, OOP family</fullName>
    </submittedName>
</protein>
<dbReference type="InterPro" id="IPR032608">
    <property type="entry name" value="DUF4892"/>
</dbReference>
<dbReference type="InterPro" id="IPR006664">
    <property type="entry name" value="OMP_bac"/>
</dbReference>
<reference evidence="7 8" key="1">
    <citation type="submission" date="2023-03" db="EMBL/GenBank/DDBJ databases">
        <authorList>
            <person name="Pearce D."/>
        </authorList>
    </citation>
    <scope>NUCLEOTIDE SEQUENCE [LARGE SCALE GENOMIC DNA]</scope>
    <source>
        <strain evidence="7">Msz</strain>
    </source>
</reference>
<dbReference type="RefSeq" id="WP_317964012.1">
    <property type="nucleotide sequence ID" value="NZ_OX458333.1"/>
</dbReference>
<dbReference type="SUPFAM" id="SSF103088">
    <property type="entry name" value="OmpA-like"/>
    <property type="match status" value="1"/>
</dbReference>
<evidence type="ECO:0000256" key="3">
    <source>
        <dbReference type="ARBA" id="ARBA00023237"/>
    </source>
</evidence>
<evidence type="ECO:0000313" key="7">
    <source>
        <dbReference type="EMBL" id="CAI8838666.1"/>
    </source>
</evidence>
<evidence type="ECO:0000256" key="4">
    <source>
        <dbReference type="PROSITE-ProRule" id="PRU00473"/>
    </source>
</evidence>
<organism evidence="7 8">
    <name type="scientific">Methylocaldum szegediense</name>
    <dbReference type="NCBI Taxonomy" id="73780"/>
    <lineage>
        <taxon>Bacteria</taxon>
        <taxon>Pseudomonadati</taxon>
        <taxon>Pseudomonadota</taxon>
        <taxon>Gammaproteobacteria</taxon>
        <taxon>Methylococcales</taxon>
        <taxon>Methylococcaceae</taxon>
        <taxon>Methylocaldum</taxon>
    </lineage>
</organism>
<evidence type="ECO:0000256" key="5">
    <source>
        <dbReference type="SAM" id="SignalP"/>
    </source>
</evidence>
<feature type="chain" id="PRO_5046533086" evidence="5">
    <location>
        <begin position="25"/>
        <end position="331"/>
    </location>
</feature>
<keyword evidence="5" id="KW-0732">Signal</keyword>
<accession>A0ABN8X561</accession>
<dbReference type="PROSITE" id="PS51123">
    <property type="entry name" value="OMPA_2"/>
    <property type="match status" value="1"/>
</dbReference>
<dbReference type="PANTHER" id="PTHR30329:SF21">
    <property type="entry name" value="LIPOPROTEIN YIAD-RELATED"/>
    <property type="match status" value="1"/>
</dbReference>
<dbReference type="Pfam" id="PF00691">
    <property type="entry name" value="OmpA"/>
    <property type="match status" value="1"/>
</dbReference>
<proteinExistence type="predicted"/>
<dbReference type="InterPro" id="IPR050330">
    <property type="entry name" value="Bact_OuterMem_StrucFunc"/>
</dbReference>
<dbReference type="Proteomes" id="UP001162030">
    <property type="component" value="Chromosome"/>
</dbReference>
<comment type="subcellular location">
    <subcellularLocation>
        <location evidence="1">Cell outer membrane</location>
    </subcellularLocation>
</comment>
<feature type="domain" description="OmpA-like" evidence="6">
    <location>
        <begin position="214"/>
        <end position="330"/>
    </location>
</feature>
<evidence type="ECO:0000256" key="1">
    <source>
        <dbReference type="ARBA" id="ARBA00004442"/>
    </source>
</evidence>
<keyword evidence="2 4" id="KW-0472">Membrane</keyword>
<feature type="signal peptide" evidence="5">
    <location>
        <begin position="1"/>
        <end position="24"/>
    </location>
</feature>
<dbReference type="Pfam" id="PF16234">
    <property type="entry name" value="DUF4892"/>
    <property type="match status" value="1"/>
</dbReference>
<gene>
    <name evidence="7" type="ORF">MSZNOR_2287</name>
</gene>
<dbReference type="InterPro" id="IPR006665">
    <property type="entry name" value="OmpA-like"/>
</dbReference>
<name>A0ABN8X561_9GAMM</name>
<dbReference type="Gene3D" id="3.30.1330.60">
    <property type="entry name" value="OmpA-like domain"/>
    <property type="match status" value="1"/>
</dbReference>
<keyword evidence="3" id="KW-0998">Cell outer membrane</keyword>
<evidence type="ECO:0000256" key="2">
    <source>
        <dbReference type="ARBA" id="ARBA00023136"/>
    </source>
</evidence>
<evidence type="ECO:0000313" key="8">
    <source>
        <dbReference type="Proteomes" id="UP001162030"/>
    </source>
</evidence>
<dbReference type="InterPro" id="IPR036737">
    <property type="entry name" value="OmpA-like_sf"/>
</dbReference>
<dbReference type="PRINTS" id="PR01021">
    <property type="entry name" value="OMPADOMAIN"/>
</dbReference>
<dbReference type="CDD" id="cd07185">
    <property type="entry name" value="OmpA_C-like"/>
    <property type="match status" value="1"/>
</dbReference>
<sequence length="331" mass="35915">MKMPLGISFLFLAAAAFISGTAQAEKTDLAGSADHALVGRYEGSVITFYETKSYEELKLPFKALERGQQNKPEAWQIDVSGKLTSIRYEGPADRSILEVMRNYEAALNAKGFTIRFFCKGAKECAPAGSTGTFWMAGNGQIGMPTTWDTTVYLLAERDGPEGRVTVGILGVETKATKSRPLTPHVAVTVVESKPMEADKIAVVKSSEMQQALERDGRIAIYGIYFDFDKAEIKPESEPQIAQLAALLKENPKLKVLIVGHTDGRGAFDYNLSLSQRRAQAVADTLVSAHGIARDRLTPAGAGMIAPVASNKTEEGRAKNRRVEIVEHYSGG</sequence>
<keyword evidence="8" id="KW-1185">Reference proteome</keyword>
<dbReference type="EMBL" id="OX458333">
    <property type="protein sequence ID" value="CAI8838666.1"/>
    <property type="molecule type" value="Genomic_DNA"/>
</dbReference>
<evidence type="ECO:0000259" key="6">
    <source>
        <dbReference type="PROSITE" id="PS51123"/>
    </source>
</evidence>
<dbReference type="PANTHER" id="PTHR30329">
    <property type="entry name" value="STATOR ELEMENT OF FLAGELLAR MOTOR COMPLEX"/>
    <property type="match status" value="1"/>
</dbReference>